<dbReference type="RefSeq" id="WP_378282119.1">
    <property type="nucleotide sequence ID" value="NZ_JBHSON010000014.1"/>
</dbReference>
<evidence type="ECO:0000313" key="2">
    <source>
        <dbReference type="EMBL" id="MFC5746498.1"/>
    </source>
</evidence>
<dbReference type="PANTHER" id="PTHR34351">
    <property type="entry name" value="SLR1927 PROTEIN-RELATED"/>
    <property type="match status" value="1"/>
</dbReference>
<organism evidence="2 3">
    <name type="scientific">Actinomadura rugatobispora</name>
    <dbReference type="NCBI Taxonomy" id="1994"/>
    <lineage>
        <taxon>Bacteria</taxon>
        <taxon>Bacillati</taxon>
        <taxon>Actinomycetota</taxon>
        <taxon>Actinomycetes</taxon>
        <taxon>Streptosporangiales</taxon>
        <taxon>Thermomonosporaceae</taxon>
        <taxon>Actinomadura</taxon>
    </lineage>
</organism>
<dbReference type="Pfam" id="PF01882">
    <property type="entry name" value="DUF58"/>
    <property type="match status" value="1"/>
</dbReference>
<proteinExistence type="predicted"/>
<accession>A0ABW0ZYH4</accession>
<keyword evidence="3" id="KW-1185">Reference proteome</keyword>
<dbReference type="InterPro" id="IPR002881">
    <property type="entry name" value="DUF58"/>
</dbReference>
<dbReference type="EMBL" id="JBHSON010000014">
    <property type="protein sequence ID" value="MFC5746498.1"/>
    <property type="molecule type" value="Genomic_DNA"/>
</dbReference>
<feature type="domain" description="DUF58" evidence="1">
    <location>
        <begin position="190"/>
        <end position="271"/>
    </location>
</feature>
<evidence type="ECO:0000259" key="1">
    <source>
        <dbReference type="Pfam" id="PF01882"/>
    </source>
</evidence>
<dbReference type="Proteomes" id="UP001596074">
    <property type="component" value="Unassembled WGS sequence"/>
</dbReference>
<comment type="caution">
    <text evidence="2">The sequence shown here is derived from an EMBL/GenBank/DDBJ whole genome shotgun (WGS) entry which is preliminary data.</text>
</comment>
<reference evidence="3" key="1">
    <citation type="journal article" date="2019" name="Int. J. Syst. Evol. Microbiol.">
        <title>The Global Catalogue of Microorganisms (GCM) 10K type strain sequencing project: providing services to taxonomists for standard genome sequencing and annotation.</title>
        <authorList>
            <consortium name="The Broad Institute Genomics Platform"/>
            <consortium name="The Broad Institute Genome Sequencing Center for Infectious Disease"/>
            <person name="Wu L."/>
            <person name="Ma J."/>
        </authorList>
    </citation>
    <scope>NUCLEOTIDE SEQUENCE [LARGE SCALE GENOMIC DNA]</scope>
    <source>
        <strain evidence="3">KCTC 42087</strain>
    </source>
</reference>
<evidence type="ECO:0000313" key="3">
    <source>
        <dbReference type="Proteomes" id="UP001596074"/>
    </source>
</evidence>
<protein>
    <submittedName>
        <fullName evidence="2">DUF58 domain-containing protein</fullName>
    </submittedName>
</protein>
<dbReference type="PANTHER" id="PTHR34351:SF1">
    <property type="entry name" value="SLR1927 PROTEIN"/>
    <property type="match status" value="1"/>
</dbReference>
<gene>
    <name evidence="2" type="ORF">ACFPZN_12820</name>
</gene>
<name>A0ABW0ZYH4_9ACTN</name>
<sequence length="381" mass="39935">MLTPLGRGTAAVSAVLYAAGWWLGYPEPAMLAVAGLVAVAGAVLWTLPRPRLEVDREIAPLKVGRGEPAVGVLHVTNAGRAGVRGLTAHDAAGAAEVAVDIPRLRPRGRRTVTYRLPTGRRGEIPVGPLRLVRADPLRLARRVREYGSPQTLLVRPRTVPLALLPSGRAHHLEGPTSDRSPAGTATFHALREYVVGDEMRHIHWKSSARTGTLMVRRLVDASLPTTTVVLEARPEAWADPDDFELAVDAAASVAAGAAAANFPVRILTGGGPVAETRGGPDDLEVLLDRLTAVAMAEGPSSTVDVVRRVRAGGSLVVVASGGADLGRIAAVRGRFDRVVVLRVRPGEAASAPPGVHLVDFGDLDGLASAWNTLGRAAGRGR</sequence>